<dbReference type="AlphaFoldDB" id="Q2N7R5"/>
<accession>Q2N7R5</accession>
<dbReference type="InterPro" id="IPR023214">
    <property type="entry name" value="HAD_sf"/>
</dbReference>
<dbReference type="Pfam" id="PF00702">
    <property type="entry name" value="Hydrolase"/>
    <property type="match status" value="1"/>
</dbReference>
<dbReference type="EMBL" id="CP000157">
    <property type="protein sequence ID" value="ABC64276.1"/>
    <property type="molecule type" value="Genomic_DNA"/>
</dbReference>
<protein>
    <submittedName>
        <fullName evidence="1">Hydrolase, haloacid dehalogenase-like family protein</fullName>
    </submittedName>
</protein>
<dbReference type="KEGG" id="eli:ELI_10920"/>
<dbReference type="STRING" id="314225.ELI_10920"/>
<dbReference type="NCBIfam" id="TIGR01509">
    <property type="entry name" value="HAD-SF-IA-v3"/>
    <property type="match status" value="1"/>
</dbReference>
<evidence type="ECO:0000313" key="1">
    <source>
        <dbReference type="EMBL" id="ABC64276.1"/>
    </source>
</evidence>
<dbReference type="InterPro" id="IPR036412">
    <property type="entry name" value="HAD-like_sf"/>
</dbReference>
<dbReference type="InterPro" id="IPR006439">
    <property type="entry name" value="HAD-SF_hydro_IA"/>
</dbReference>
<dbReference type="RefSeq" id="WP_011415099.1">
    <property type="nucleotide sequence ID" value="NC_007722.1"/>
</dbReference>
<dbReference type="HOGENOM" id="CLU_045011_9_1_5"/>
<gene>
    <name evidence="1" type="ordered locus">ELI_10920</name>
</gene>
<evidence type="ECO:0000313" key="2">
    <source>
        <dbReference type="Proteomes" id="UP000008808"/>
    </source>
</evidence>
<organism evidence="1 2">
    <name type="scientific">Erythrobacter litoralis (strain HTCC2594)</name>
    <dbReference type="NCBI Taxonomy" id="314225"/>
    <lineage>
        <taxon>Bacteria</taxon>
        <taxon>Pseudomonadati</taxon>
        <taxon>Pseudomonadota</taxon>
        <taxon>Alphaproteobacteria</taxon>
        <taxon>Sphingomonadales</taxon>
        <taxon>Erythrobacteraceae</taxon>
        <taxon>Erythrobacter/Porphyrobacter group</taxon>
        <taxon>Erythrobacter</taxon>
    </lineage>
</organism>
<dbReference type="Proteomes" id="UP000008808">
    <property type="component" value="Chromosome"/>
</dbReference>
<dbReference type="OrthoDB" id="9807742at2"/>
<dbReference type="PANTHER" id="PTHR43611">
    <property type="entry name" value="ALPHA-D-GLUCOSE 1-PHOSPHATE PHOSPHATASE"/>
    <property type="match status" value="1"/>
</dbReference>
<dbReference type="eggNOG" id="COG1011">
    <property type="taxonomic scope" value="Bacteria"/>
</dbReference>
<name>Q2N7R5_ERYLH</name>
<dbReference type="PANTHER" id="PTHR43611:SF3">
    <property type="entry name" value="FLAVIN MONONUCLEOTIDE HYDROLASE 1, CHLOROPLATIC"/>
    <property type="match status" value="1"/>
</dbReference>
<sequence>MHDAGQIEAVVFDVGRVIVQWDLRHLFAKLIDDPAELDWFCDHVVTERWHFQHDAGRPLSDMVPERQALFPQYADHLHAYATRFVETVPGRVEGTADLIERLAAQNIPLYGITNFGAEFWDQFLPTEPVLENMRDIVVSGVERVAKPDPRIFRLAEKRFGHPAEAMLFIDDNPANVESAAALGWHTHLFTDAATLQTDLAARGLL</sequence>
<keyword evidence="1" id="KW-0378">Hydrolase</keyword>
<dbReference type="GO" id="GO:0016787">
    <property type="term" value="F:hydrolase activity"/>
    <property type="evidence" value="ECO:0007669"/>
    <property type="project" value="UniProtKB-KW"/>
</dbReference>
<proteinExistence type="predicted"/>
<dbReference type="SUPFAM" id="SSF56784">
    <property type="entry name" value="HAD-like"/>
    <property type="match status" value="1"/>
</dbReference>
<keyword evidence="2" id="KW-1185">Reference proteome</keyword>
<dbReference type="Gene3D" id="3.40.50.1000">
    <property type="entry name" value="HAD superfamily/HAD-like"/>
    <property type="match status" value="1"/>
</dbReference>
<reference evidence="2" key="1">
    <citation type="journal article" date="2009" name="J. Bacteriol.">
        <title>Complete genome sequence of Erythrobacter litoralis HTCC2594.</title>
        <authorList>
            <person name="Oh H.M."/>
            <person name="Giovannoni S.J."/>
            <person name="Ferriera S."/>
            <person name="Johnson J."/>
            <person name="Cho J.C."/>
        </authorList>
    </citation>
    <scope>NUCLEOTIDE SEQUENCE [LARGE SCALE GENOMIC DNA]</scope>
    <source>
        <strain evidence="2">HTCC2594</strain>
    </source>
</reference>
<dbReference type="CDD" id="cd02603">
    <property type="entry name" value="HAD_sEH-N_like"/>
    <property type="match status" value="1"/>
</dbReference>